<proteinExistence type="predicted"/>
<protein>
    <submittedName>
        <fullName evidence="1">Uncharacterized protein</fullName>
    </submittedName>
</protein>
<name>A0A1F7Y3K8_9BACT</name>
<reference evidence="1 2" key="1">
    <citation type="journal article" date="2016" name="Nat. Commun.">
        <title>Thousands of microbial genomes shed light on interconnected biogeochemical processes in an aquifer system.</title>
        <authorList>
            <person name="Anantharaman K."/>
            <person name="Brown C.T."/>
            <person name="Hug L.A."/>
            <person name="Sharon I."/>
            <person name="Castelle C.J."/>
            <person name="Probst A.J."/>
            <person name="Thomas B.C."/>
            <person name="Singh A."/>
            <person name="Wilkins M.J."/>
            <person name="Karaoz U."/>
            <person name="Brodie E.L."/>
            <person name="Williams K.H."/>
            <person name="Hubbard S.S."/>
            <person name="Banfield J.F."/>
        </authorList>
    </citation>
    <scope>NUCLEOTIDE SEQUENCE [LARGE SCALE GENOMIC DNA]</scope>
</reference>
<dbReference type="AlphaFoldDB" id="A0A1F7Y3K8"/>
<sequence>MERPNNHGEVIKVELASQEHLPSDIRYIHKDGFRQLFFDDLCISIGLLYNEGEQAKPRHINNFHIFLRMAEDSFPGELQKAFETWPEDQKEWFINSLAFNELSLPF</sequence>
<accession>A0A1F7Y3K8</accession>
<comment type="caution">
    <text evidence="1">The sequence shown here is derived from an EMBL/GenBank/DDBJ whole genome shotgun (WGS) entry which is preliminary data.</text>
</comment>
<gene>
    <name evidence="1" type="ORF">A2714_04560</name>
</gene>
<dbReference type="EMBL" id="MGGE01000001">
    <property type="protein sequence ID" value="OGM21903.1"/>
    <property type="molecule type" value="Genomic_DNA"/>
</dbReference>
<dbReference type="Proteomes" id="UP000178419">
    <property type="component" value="Unassembled WGS sequence"/>
</dbReference>
<organism evidence="1 2">
    <name type="scientific">Candidatus Woesebacteria bacterium RIFCSPHIGHO2_01_FULL_38_9</name>
    <dbReference type="NCBI Taxonomy" id="1802492"/>
    <lineage>
        <taxon>Bacteria</taxon>
        <taxon>Candidatus Woeseibacteriota</taxon>
    </lineage>
</organism>
<evidence type="ECO:0000313" key="1">
    <source>
        <dbReference type="EMBL" id="OGM21903.1"/>
    </source>
</evidence>
<evidence type="ECO:0000313" key="2">
    <source>
        <dbReference type="Proteomes" id="UP000178419"/>
    </source>
</evidence>